<proteinExistence type="predicted"/>
<evidence type="ECO:0000313" key="3">
    <source>
        <dbReference type="Proteomes" id="UP000289738"/>
    </source>
</evidence>
<evidence type="ECO:0000313" key="2">
    <source>
        <dbReference type="EMBL" id="RYR31619.1"/>
    </source>
</evidence>
<organism evidence="2 3">
    <name type="scientific">Arachis hypogaea</name>
    <name type="common">Peanut</name>
    <dbReference type="NCBI Taxonomy" id="3818"/>
    <lineage>
        <taxon>Eukaryota</taxon>
        <taxon>Viridiplantae</taxon>
        <taxon>Streptophyta</taxon>
        <taxon>Embryophyta</taxon>
        <taxon>Tracheophyta</taxon>
        <taxon>Spermatophyta</taxon>
        <taxon>Magnoliopsida</taxon>
        <taxon>eudicotyledons</taxon>
        <taxon>Gunneridae</taxon>
        <taxon>Pentapetalae</taxon>
        <taxon>rosids</taxon>
        <taxon>fabids</taxon>
        <taxon>Fabales</taxon>
        <taxon>Fabaceae</taxon>
        <taxon>Papilionoideae</taxon>
        <taxon>50 kb inversion clade</taxon>
        <taxon>dalbergioids sensu lato</taxon>
        <taxon>Dalbergieae</taxon>
        <taxon>Pterocarpus clade</taxon>
        <taxon>Arachis</taxon>
    </lineage>
</organism>
<dbReference type="EMBL" id="SDMP01000011">
    <property type="protein sequence ID" value="RYR31619.1"/>
    <property type="molecule type" value="Genomic_DNA"/>
</dbReference>
<protein>
    <recommendedName>
        <fullName evidence="1">MATH domain-containing protein</fullName>
    </recommendedName>
</protein>
<sequence length="326" mass="37221">MSSQHDTRVLIYIHTHTYDVAGISRSISDAPPAHYVVRVELFSLLANNSIEKYVSEKFEAGGYKWKLVLHPSGNKGKNIKDHISLYLALDEASLPHPAWEIYVNFRLFLLDQNTDNFLVVQDATGKERRFYKMKAEWGFDKFITLKEFNDASKGYLVDDTCAFGAEVYVCKERSRSKGESIVMVKDSFTYKHVWEINNFSKLDLEFYDSKTFNAGNYEWKIKLYPKGNGPGFGSHLSLYLALSNPSTLSPVSKIYAQITLRILDQKQAKHHFGKANYWFSSSNHERGASRLIPLSYFTSQYQGFLVKDSCLVEAEVQILGVVEALS</sequence>
<dbReference type="PANTHER" id="PTHR46162">
    <property type="entry name" value="TRAF-LIKE FAMILY PROTEIN"/>
    <property type="match status" value="1"/>
</dbReference>
<dbReference type="Gene3D" id="2.60.210.10">
    <property type="entry name" value="Apoptosis, Tumor Necrosis Factor Receptor Associated Protein 2, Chain A"/>
    <property type="match status" value="2"/>
</dbReference>
<evidence type="ECO:0000259" key="1">
    <source>
        <dbReference type="PROSITE" id="PS50144"/>
    </source>
</evidence>
<dbReference type="STRING" id="3818.A0A445AYW9"/>
<dbReference type="SUPFAM" id="SSF49599">
    <property type="entry name" value="TRAF domain-like"/>
    <property type="match status" value="2"/>
</dbReference>
<gene>
    <name evidence="2" type="ORF">Ahy_B01g056457</name>
</gene>
<dbReference type="PROSITE" id="PS50144">
    <property type="entry name" value="MATH"/>
    <property type="match status" value="2"/>
</dbReference>
<keyword evidence="3" id="KW-1185">Reference proteome</keyword>
<dbReference type="PANTHER" id="PTHR46162:SF2">
    <property type="entry name" value="ANKYRIN REPEAT-CONTAINING PROTEIN-RELATED"/>
    <property type="match status" value="1"/>
</dbReference>
<dbReference type="CDD" id="cd00121">
    <property type="entry name" value="MATH"/>
    <property type="match status" value="2"/>
</dbReference>
<dbReference type="Pfam" id="PF22486">
    <property type="entry name" value="MATH_2"/>
    <property type="match status" value="2"/>
</dbReference>
<dbReference type="InterPro" id="IPR002083">
    <property type="entry name" value="MATH/TRAF_dom"/>
</dbReference>
<dbReference type="SMART" id="SM00061">
    <property type="entry name" value="MATH"/>
    <property type="match status" value="2"/>
</dbReference>
<name>A0A445AYW9_ARAHY</name>
<dbReference type="Proteomes" id="UP000289738">
    <property type="component" value="Chromosome B01"/>
</dbReference>
<reference evidence="2 3" key="1">
    <citation type="submission" date="2019-01" db="EMBL/GenBank/DDBJ databases">
        <title>Sequencing of cultivated peanut Arachis hypogaea provides insights into genome evolution and oil improvement.</title>
        <authorList>
            <person name="Chen X."/>
        </authorList>
    </citation>
    <scope>NUCLEOTIDE SEQUENCE [LARGE SCALE GENOMIC DNA]</scope>
    <source>
        <strain evidence="3">cv. Fuhuasheng</strain>
        <tissue evidence="2">Leaves</tissue>
    </source>
</reference>
<dbReference type="AlphaFoldDB" id="A0A445AYW9"/>
<feature type="domain" description="MATH" evidence="1">
    <location>
        <begin position="189"/>
        <end position="316"/>
    </location>
</feature>
<feature type="domain" description="MATH" evidence="1">
    <location>
        <begin position="32"/>
        <end position="167"/>
    </location>
</feature>
<accession>A0A445AYW9</accession>
<comment type="caution">
    <text evidence="2">The sequence shown here is derived from an EMBL/GenBank/DDBJ whole genome shotgun (WGS) entry which is preliminary data.</text>
</comment>
<dbReference type="InterPro" id="IPR008974">
    <property type="entry name" value="TRAF-like"/>
</dbReference>